<keyword evidence="2" id="KW-1185">Reference proteome</keyword>
<comment type="caution">
    <text evidence="1">The sequence shown here is derived from an EMBL/GenBank/DDBJ whole genome shotgun (WGS) entry which is preliminary data.</text>
</comment>
<accession>A0A395RB53</accession>
<dbReference type="EMBL" id="NTMR01000020">
    <property type="protein sequence ID" value="PBK03376.1"/>
    <property type="molecule type" value="Genomic_DNA"/>
</dbReference>
<evidence type="ECO:0000313" key="1">
    <source>
        <dbReference type="EMBL" id="PBK03376.1"/>
    </source>
</evidence>
<evidence type="ECO:0000313" key="2">
    <source>
        <dbReference type="Proteomes" id="UP000242313"/>
    </source>
</evidence>
<proteinExistence type="predicted"/>
<gene>
    <name evidence="1" type="ORF">CNQ84_15355</name>
</gene>
<sequence length="127" mass="14089">MTGCATGLNSIQEREYSAMQAQGVLVEEKNPTTGAVLGILPGVGSFYAREPGYGFVNLLFWPLSILWDPVSGYDGSKTINYDITKHKLKREMNAELSALDDKLAVGEIDSAAYILSKREIEQKYNFY</sequence>
<reference evidence="1 2" key="1">
    <citation type="submission" date="2017-09" db="EMBL/GenBank/DDBJ databases">
        <title>Pseudomonas abyssi sp. nov. isolated from Abyssopelagic Water.</title>
        <authorList>
            <person name="Wei Y."/>
        </authorList>
    </citation>
    <scope>NUCLEOTIDE SEQUENCE [LARGE SCALE GENOMIC DNA]</scope>
    <source>
        <strain evidence="1 2">MT5</strain>
    </source>
</reference>
<name>A0A2A3MEX0_9PSED</name>
<accession>A0A2A3MEX0</accession>
<organism evidence="1 2">
    <name type="scientific">Pseudomonas abyssi</name>
    <dbReference type="NCBI Taxonomy" id="170540"/>
    <lineage>
        <taxon>Bacteria</taxon>
        <taxon>Pseudomonadati</taxon>
        <taxon>Pseudomonadota</taxon>
        <taxon>Gammaproteobacteria</taxon>
        <taxon>Pseudomonadales</taxon>
        <taxon>Pseudomonadaceae</taxon>
        <taxon>Pseudomonas</taxon>
    </lineage>
</organism>
<protein>
    <submittedName>
        <fullName evidence="1">Uncharacterized protein</fullName>
    </submittedName>
</protein>
<dbReference type="Proteomes" id="UP000242313">
    <property type="component" value="Unassembled WGS sequence"/>
</dbReference>
<dbReference type="AlphaFoldDB" id="A0A2A3MEX0"/>